<dbReference type="EMBL" id="JASNQZ010000006">
    <property type="protein sequence ID" value="KAL0955560.1"/>
    <property type="molecule type" value="Genomic_DNA"/>
</dbReference>
<keyword evidence="3" id="KW-1185">Reference proteome</keyword>
<dbReference type="PROSITE" id="PS51718">
    <property type="entry name" value="G_DYNAMIN_2"/>
    <property type="match status" value="1"/>
</dbReference>
<organism evidence="2 3">
    <name type="scientific">Hohenbuehelia grisea</name>
    <dbReference type="NCBI Taxonomy" id="104357"/>
    <lineage>
        <taxon>Eukaryota</taxon>
        <taxon>Fungi</taxon>
        <taxon>Dikarya</taxon>
        <taxon>Basidiomycota</taxon>
        <taxon>Agaricomycotina</taxon>
        <taxon>Agaricomycetes</taxon>
        <taxon>Agaricomycetidae</taxon>
        <taxon>Agaricales</taxon>
        <taxon>Pleurotineae</taxon>
        <taxon>Pleurotaceae</taxon>
        <taxon>Hohenbuehelia</taxon>
    </lineage>
</organism>
<dbReference type="InterPro" id="IPR022812">
    <property type="entry name" value="Dynamin"/>
</dbReference>
<proteinExistence type="predicted"/>
<dbReference type="InterPro" id="IPR045063">
    <property type="entry name" value="Dynamin_N"/>
</dbReference>
<protein>
    <recommendedName>
        <fullName evidence="1">Dynamin-type G domain-containing protein</fullName>
    </recommendedName>
</protein>
<gene>
    <name evidence="2" type="ORF">HGRIS_001801</name>
</gene>
<dbReference type="PRINTS" id="PR00195">
    <property type="entry name" value="DYNAMIN"/>
</dbReference>
<evidence type="ECO:0000313" key="3">
    <source>
        <dbReference type="Proteomes" id="UP001556367"/>
    </source>
</evidence>
<dbReference type="PANTHER" id="PTHR11566">
    <property type="entry name" value="DYNAMIN"/>
    <property type="match status" value="1"/>
</dbReference>
<accession>A0ABR3JJB2</accession>
<reference evidence="3" key="1">
    <citation type="submission" date="2024-06" db="EMBL/GenBank/DDBJ databases">
        <title>Multi-omics analyses provide insights into the biosynthesis of the anticancer antibiotic pleurotin in Hohenbuehelia grisea.</title>
        <authorList>
            <person name="Weaver J.A."/>
            <person name="Alberti F."/>
        </authorList>
    </citation>
    <scope>NUCLEOTIDE SEQUENCE [LARGE SCALE GENOMIC DNA]</scope>
    <source>
        <strain evidence="3">T-177</strain>
    </source>
</reference>
<dbReference type="CDD" id="cd08771">
    <property type="entry name" value="DLP_1"/>
    <property type="match status" value="1"/>
</dbReference>
<dbReference type="InterPro" id="IPR027417">
    <property type="entry name" value="P-loop_NTPase"/>
</dbReference>
<dbReference type="InterPro" id="IPR030381">
    <property type="entry name" value="G_DYNAMIN_dom"/>
</dbReference>
<dbReference type="Gene3D" id="3.40.50.300">
    <property type="entry name" value="P-loop containing nucleotide triphosphate hydrolases"/>
    <property type="match status" value="1"/>
</dbReference>
<feature type="domain" description="Dynamin-type G" evidence="1">
    <location>
        <begin position="59"/>
        <end position="359"/>
    </location>
</feature>
<evidence type="ECO:0000259" key="1">
    <source>
        <dbReference type="PROSITE" id="PS51718"/>
    </source>
</evidence>
<dbReference type="Pfam" id="PF00350">
    <property type="entry name" value="Dynamin_N"/>
    <property type="match status" value="1"/>
</dbReference>
<dbReference type="InterPro" id="IPR001401">
    <property type="entry name" value="Dynamin_GTPase"/>
</dbReference>
<dbReference type="SUPFAM" id="SSF52540">
    <property type="entry name" value="P-loop containing nucleoside triphosphate hydrolases"/>
    <property type="match status" value="1"/>
</dbReference>
<evidence type="ECO:0000313" key="2">
    <source>
        <dbReference type="EMBL" id="KAL0955560.1"/>
    </source>
</evidence>
<dbReference type="Proteomes" id="UP001556367">
    <property type="component" value="Unassembled WGS sequence"/>
</dbReference>
<sequence>MDEVHSPATSDATDRSLFILLPPSVNDMTLGLSNAELSTGRQHLLDLMVKLLDTGVQAYVDIPQIAVIGSQSAGKSSLIEAIAGITLPRASGTCTRCPTECQLRTASSPWTCTVVLRCTKDLHGEVMGEPLMIPFGSPIMSKDKVEERIRRAQRAILDPSTNYKKFLDGDDEDPPRPETRFSTNCVSLQISGIGVANLSFCDLPGLIASVSGGHTGDIDLVKKNLVSSYISSPSCIILLTIACKSDFEVQGAHWLAKEYDPAGKRTIGVLTKPDRIPAGEESRWLSFIHNKEEPLEHGWFCVKQPSSNELKKGITWHEARENETRFFSTTSPWRDLTRLTRSISGHPILLTGQVRCSRA</sequence>
<comment type="caution">
    <text evidence="2">The sequence shown here is derived from an EMBL/GenBank/DDBJ whole genome shotgun (WGS) entry which is preliminary data.</text>
</comment>
<dbReference type="SMART" id="SM00053">
    <property type="entry name" value="DYNc"/>
    <property type="match status" value="1"/>
</dbReference>
<name>A0ABR3JJB2_9AGAR</name>